<name>A0A0F7EE62_BRELA</name>
<keyword evidence="2" id="KW-0812">Transmembrane</keyword>
<feature type="compositionally biased region" description="Basic and acidic residues" evidence="1">
    <location>
        <begin position="146"/>
        <end position="162"/>
    </location>
</feature>
<organism evidence="4">
    <name type="scientific">Brevibacillus laterosporus</name>
    <name type="common">Bacillus laterosporus</name>
    <dbReference type="NCBI Taxonomy" id="1465"/>
    <lineage>
        <taxon>Bacteria</taxon>
        <taxon>Bacillati</taxon>
        <taxon>Bacillota</taxon>
        <taxon>Bacilli</taxon>
        <taxon>Bacillales</taxon>
        <taxon>Paenibacillaceae</taxon>
        <taxon>Brevibacillus</taxon>
    </lineage>
</organism>
<dbReference type="AlphaFoldDB" id="A0A0F7EE62"/>
<feature type="compositionally biased region" description="Low complexity" evidence="1">
    <location>
        <begin position="104"/>
        <end position="119"/>
    </location>
</feature>
<sequence>MDWQKDKEMLVRLRRLHTKNKPSKDFVETLRARLEHRANVAVHKRSRLFRPIQYGLGLASVFALLLYLFAPSMNKEALPPMSSYPTKQEFIAKPPVEVSEKQKQQQQQEQKQQPVSKQPISLKDSPAQKQATKGKEQNDVIIPRSQPKENRKETNSPAPKEKALTYLRELGGEDVKDYQINPVLSAPARGYIFMNRMVNGIPFLADSYKVELDESGQLKQSTITKNTDTNLKFPLPQQAISKAKATQLFMKNMRLVYQGDEQPRLTYEFNFSGYIDAVSGQVREAKEEEQGQQSSKPIPIAAQSKKLTAHSPEEVARILQQEFGIAVFGPYATDDAVSTENYKQYSWQIEEGKILKVETLDGQIMGFRISSPDIEDPNVSTNAIHKELAGTATRIIERYMDANTKELQLIDVKKAGLTQTYRFIRSHQGIPVINKSYSVTLDTITEKVIGLDLGYSVQGSAALPDKSKAMTPEAAAAIYLKERPLSLVYIMLEDKKQQKVTPHLVYQIYYHDTPRLYVDAVTGEVI</sequence>
<feature type="transmembrane region" description="Helical" evidence="2">
    <location>
        <begin position="52"/>
        <end position="70"/>
    </location>
</feature>
<feature type="region of interest" description="Disordered" evidence="1">
    <location>
        <begin position="282"/>
        <end position="306"/>
    </location>
</feature>
<feature type="domain" description="PepSY" evidence="3">
    <location>
        <begin position="470"/>
        <end position="526"/>
    </location>
</feature>
<evidence type="ECO:0000256" key="2">
    <source>
        <dbReference type="SAM" id="Phobius"/>
    </source>
</evidence>
<dbReference type="RefSeq" id="WP_031410840.1">
    <property type="nucleotide sequence ID" value="NZ_CP011074.1"/>
</dbReference>
<dbReference type="EMBL" id="CP011074">
    <property type="protein sequence ID" value="AKF92330.1"/>
    <property type="molecule type" value="Genomic_DNA"/>
</dbReference>
<proteinExistence type="predicted"/>
<gene>
    <name evidence="4" type="ORF">EX87_00570</name>
</gene>
<dbReference type="InterPro" id="IPR025711">
    <property type="entry name" value="PepSY"/>
</dbReference>
<evidence type="ECO:0000256" key="1">
    <source>
        <dbReference type="SAM" id="MobiDB-lite"/>
    </source>
</evidence>
<dbReference type="Pfam" id="PF03413">
    <property type="entry name" value="PepSY"/>
    <property type="match status" value="1"/>
</dbReference>
<evidence type="ECO:0000313" key="4">
    <source>
        <dbReference type="EMBL" id="AKF92330.1"/>
    </source>
</evidence>
<protein>
    <recommendedName>
        <fullName evidence="3">PepSY domain-containing protein</fullName>
    </recommendedName>
</protein>
<reference evidence="4" key="1">
    <citation type="submission" date="2015-03" db="EMBL/GenBank/DDBJ databases">
        <title>MIGS Cultured Bacterial/Archaeal sample from Brevibacillus laterosporus.</title>
        <authorList>
            <person name="Zeng D."/>
            <person name="Zhu L."/>
            <person name="Dong G."/>
            <person name="Ye W."/>
            <person name="Ren D."/>
            <person name="Wu L."/>
            <person name="Xu J."/>
            <person name="Li G."/>
            <person name="Guo L."/>
        </authorList>
    </citation>
    <scope>NUCLEOTIDE SEQUENCE</scope>
    <source>
        <strain evidence="4">B9</strain>
    </source>
</reference>
<evidence type="ECO:0000259" key="3">
    <source>
        <dbReference type="Pfam" id="PF03413"/>
    </source>
</evidence>
<accession>A0A0F7EE62</accession>
<feature type="region of interest" description="Disordered" evidence="1">
    <location>
        <begin position="96"/>
        <end position="162"/>
    </location>
</feature>
<keyword evidence="2" id="KW-1133">Transmembrane helix</keyword>
<keyword evidence="2" id="KW-0472">Membrane</keyword>